<dbReference type="PROSITE" id="PS50293">
    <property type="entry name" value="TPR_REGION"/>
    <property type="match status" value="1"/>
</dbReference>
<dbReference type="STRING" id="1856638.A9Q68_01595"/>
<dbReference type="Pfam" id="PF13181">
    <property type="entry name" value="TPR_8"/>
    <property type="match status" value="2"/>
</dbReference>
<keyword evidence="1" id="KW-0677">Repeat</keyword>
<evidence type="ECO:0000256" key="2">
    <source>
        <dbReference type="ARBA" id="ARBA00022803"/>
    </source>
</evidence>
<organism evidence="4 5">
    <name type="scientific">Streptococcus bovimastitidis</name>
    <dbReference type="NCBI Taxonomy" id="1856638"/>
    <lineage>
        <taxon>Bacteria</taxon>
        <taxon>Bacillati</taxon>
        <taxon>Bacillota</taxon>
        <taxon>Bacilli</taxon>
        <taxon>Lactobacillales</taxon>
        <taxon>Streptococcaceae</taxon>
        <taxon>Streptococcus</taxon>
    </lineage>
</organism>
<dbReference type="InterPro" id="IPR011990">
    <property type="entry name" value="TPR-like_helical_dom_sf"/>
</dbReference>
<dbReference type="RefSeq" id="WP_071792918.1">
    <property type="nucleotide sequence ID" value="NZ_LZDD01000001.1"/>
</dbReference>
<dbReference type="SMART" id="SM00028">
    <property type="entry name" value="TPR"/>
    <property type="match status" value="3"/>
</dbReference>
<dbReference type="OrthoDB" id="2080803at2"/>
<evidence type="ECO:0008006" key="6">
    <source>
        <dbReference type="Google" id="ProtNLM"/>
    </source>
</evidence>
<dbReference type="InterPro" id="IPR019734">
    <property type="entry name" value="TPR_rpt"/>
</dbReference>
<dbReference type="PANTHER" id="PTHR45586:SF1">
    <property type="entry name" value="LIPOPOLYSACCHARIDE ASSEMBLY PROTEIN B"/>
    <property type="match status" value="1"/>
</dbReference>
<dbReference type="EMBL" id="LZDD01000001">
    <property type="protein sequence ID" value="OJF72264.1"/>
    <property type="molecule type" value="Genomic_DNA"/>
</dbReference>
<dbReference type="Gene3D" id="1.25.40.10">
    <property type="entry name" value="Tetratricopeptide repeat domain"/>
    <property type="match status" value="2"/>
</dbReference>
<dbReference type="Pfam" id="PF13432">
    <property type="entry name" value="TPR_16"/>
    <property type="match status" value="1"/>
</dbReference>
<dbReference type="PROSITE" id="PS50005">
    <property type="entry name" value="TPR"/>
    <property type="match status" value="1"/>
</dbReference>
<protein>
    <recommendedName>
        <fullName evidence="6">Tetratricopeptide repeat protein</fullName>
    </recommendedName>
</protein>
<name>A0A1L8MNB0_9STRE</name>
<keyword evidence="5" id="KW-1185">Reference proteome</keyword>
<accession>A0A1L8MNB0</accession>
<dbReference type="InterPro" id="IPR051012">
    <property type="entry name" value="CellSynth/LPSAsmb/PSIAsmb"/>
</dbReference>
<evidence type="ECO:0000313" key="4">
    <source>
        <dbReference type="EMBL" id="OJF72264.1"/>
    </source>
</evidence>
<gene>
    <name evidence="4" type="ORF">A9Q68_01595</name>
</gene>
<dbReference type="Proteomes" id="UP000182015">
    <property type="component" value="Unassembled WGS sequence"/>
</dbReference>
<reference evidence="5" key="1">
    <citation type="submission" date="2016-06" db="EMBL/GenBank/DDBJ databases">
        <authorList>
            <person name="de Vries S.P.W."/>
            <person name="Hadjirin N.F."/>
            <person name="Lay E.M."/>
            <person name="Zadoks R.N."/>
            <person name="Peacock S.J."/>
            <person name="Parkhill J."/>
            <person name="Grant A.J."/>
            <person name="Mcdougall S."/>
            <person name="Holmes M.A."/>
        </authorList>
    </citation>
    <scope>NUCLEOTIDE SEQUENCE [LARGE SCALE GENOMIC DNA]</scope>
    <source>
        <strain evidence="5">NZ1587</strain>
    </source>
</reference>
<feature type="repeat" description="TPR" evidence="3">
    <location>
        <begin position="167"/>
        <end position="200"/>
    </location>
</feature>
<dbReference type="AlphaFoldDB" id="A0A1L8MNB0"/>
<evidence type="ECO:0000256" key="3">
    <source>
        <dbReference type="PROSITE-ProRule" id="PRU00339"/>
    </source>
</evidence>
<keyword evidence="2 3" id="KW-0802">TPR repeat</keyword>
<dbReference type="SUPFAM" id="SSF48452">
    <property type="entry name" value="TPR-like"/>
    <property type="match status" value="2"/>
</dbReference>
<comment type="caution">
    <text evidence="4">The sequence shown here is derived from an EMBL/GenBank/DDBJ whole genome shotgun (WGS) entry which is preliminary data.</text>
</comment>
<evidence type="ECO:0000313" key="5">
    <source>
        <dbReference type="Proteomes" id="UP000182015"/>
    </source>
</evidence>
<evidence type="ECO:0000256" key="1">
    <source>
        <dbReference type="ARBA" id="ARBA00022737"/>
    </source>
</evidence>
<dbReference type="PANTHER" id="PTHR45586">
    <property type="entry name" value="TPR REPEAT-CONTAINING PROTEIN PA4667"/>
    <property type="match status" value="1"/>
</dbReference>
<sequence length="410" mass="47236">MLNSEKMIASIDQGDLEHAEKYFEKALKYDDSESLLALGQYLEGIGFLPHAKRLYSQIESDYPEVNLNLAQIVAEDGLIEEAFLYLDKIPTDSPDYLHTLIIMADLYDMEGLTDVAHEKLLEAENLSDDPLIIYGLAELEMDLGQFQEAINHYAQLDNRDFLESTGVSTYQRIGRAYASLGKFEAALEFLEKAVEISYDDDTVYELATILYDQEEYQKANLYFKQLEAMNPDYEGYEYAYAQSLHEEHKTAEALRLTQQAIRKNAYDSQLLLLASQLAFEEHDADLSEQYLLEAKVMAEDTEEVIMRLSSLYLDSQRYCELVALDNDQLDNLLSKWNIAKGYQALEEDEKAMAIYQELEAELKENPEFLQDYAYILRDFGQSDKAGQMCQLYLNLVPDDLNMQEFLEELQ</sequence>
<proteinExistence type="predicted"/>